<gene>
    <name evidence="3" type="ORF">Q5P01_012780</name>
</gene>
<dbReference type="Pfam" id="PF00059">
    <property type="entry name" value="Lectin_C"/>
    <property type="match status" value="1"/>
</dbReference>
<dbReference type="SUPFAM" id="SSF56436">
    <property type="entry name" value="C-type lectin-like"/>
    <property type="match status" value="1"/>
</dbReference>
<dbReference type="InterPro" id="IPR016187">
    <property type="entry name" value="CTDL_fold"/>
</dbReference>
<comment type="caution">
    <text evidence="3">The sequence shown here is derived from an EMBL/GenBank/DDBJ whole genome shotgun (WGS) entry which is preliminary data.</text>
</comment>
<feature type="compositionally biased region" description="Basic and acidic residues" evidence="1">
    <location>
        <begin position="112"/>
        <end position="123"/>
    </location>
</feature>
<feature type="domain" description="C-type lectin" evidence="2">
    <location>
        <begin position="1"/>
        <end position="84"/>
    </location>
</feature>
<reference evidence="3" key="1">
    <citation type="submission" date="2023-07" db="EMBL/GenBank/DDBJ databases">
        <title>Chromosome-level Genome Assembly of Striped Snakehead (Channa striata).</title>
        <authorList>
            <person name="Liu H."/>
        </authorList>
    </citation>
    <scope>NUCLEOTIDE SEQUENCE</scope>
    <source>
        <strain evidence="3">Gz</strain>
        <tissue evidence="3">Muscle</tissue>
    </source>
</reference>
<evidence type="ECO:0000256" key="1">
    <source>
        <dbReference type="SAM" id="MobiDB-lite"/>
    </source>
</evidence>
<feature type="region of interest" description="Disordered" evidence="1">
    <location>
        <begin position="98"/>
        <end position="123"/>
    </location>
</feature>
<feature type="compositionally biased region" description="Basic residues" evidence="1">
    <location>
        <begin position="98"/>
        <end position="109"/>
    </location>
</feature>
<dbReference type="AlphaFoldDB" id="A0AA88MQE1"/>
<keyword evidence="4" id="KW-1185">Reference proteome</keyword>
<name>A0AA88MQE1_CHASR</name>
<dbReference type="PROSITE" id="PS50041">
    <property type="entry name" value="C_TYPE_LECTIN_2"/>
    <property type="match status" value="1"/>
</dbReference>
<dbReference type="Gene3D" id="3.10.100.10">
    <property type="entry name" value="Mannose-Binding Protein A, subunit A"/>
    <property type="match status" value="1"/>
</dbReference>
<organism evidence="3 4">
    <name type="scientific">Channa striata</name>
    <name type="common">Snakehead murrel</name>
    <name type="synonym">Ophicephalus striatus</name>
    <dbReference type="NCBI Taxonomy" id="64152"/>
    <lineage>
        <taxon>Eukaryota</taxon>
        <taxon>Metazoa</taxon>
        <taxon>Chordata</taxon>
        <taxon>Craniata</taxon>
        <taxon>Vertebrata</taxon>
        <taxon>Euteleostomi</taxon>
        <taxon>Actinopterygii</taxon>
        <taxon>Neopterygii</taxon>
        <taxon>Teleostei</taxon>
        <taxon>Neoteleostei</taxon>
        <taxon>Acanthomorphata</taxon>
        <taxon>Anabantaria</taxon>
        <taxon>Anabantiformes</taxon>
        <taxon>Channoidei</taxon>
        <taxon>Channidae</taxon>
        <taxon>Channa</taxon>
    </lineage>
</organism>
<protein>
    <recommendedName>
        <fullName evidence="2">C-type lectin domain-containing protein</fullName>
    </recommendedName>
</protein>
<dbReference type="InterPro" id="IPR016186">
    <property type="entry name" value="C-type_lectin-like/link_sf"/>
</dbReference>
<evidence type="ECO:0000313" key="4">
    <source>
        <dbReference type="Proteomes" id="UP001187415"/>
    </source>
</evidence>
<proteinExistence type="predicted"/>
<evidence type="ECO:0000259" key="2">
    <source>
        <dbReference type="PROSITE" id="PS50041"/>
    </source>
</evidence>
<evidence type="ECO:0000313" key="3">
    <source>
        <dbReference type="EMBL" id="KAK2842580.1"/>
    </source>
</evidence>
<dbReference type="InterPro" id="IPR001304">
    <property type="entry name" value="C-type_lectin-like"/>
</dbReference>
<accession>A0AA88MQE1</accession>
<dbReference type="Proteomes" id="UP001187415">
    <property type="component" value="Unassembled WGS sequence"/>
</dbReference>
<sequence>MAVEFCSQQGLVLALPQKEEENNVLTQLFGDNNKMAWINVNSKRAEGNFETDMKKQPLTFTKWADGQPNKSIQDTGCTMLSEDGVCFQMTKEILGHQCHKARKGQKGQKGRQGQEGRRGRQGL</sequence>
<dbReference type="EMBL" id="JAUPFM010000009">
    <property type="protein sequence ID" value="KAK2842580.1"/>
    <property type="molecule type" value="Genomic_DNA"/>
</dbReference>